<gene>
    <name evidence="1" type="ORF">E1295_01255</name>
</gene>
<dbReference type="Proteomes" id="UP000295136">
    <property type="component" value="Unassembled WGS sequence"/>
</dbReference>
<dbReference type="EMBL" id="SMLD01000002">
    <property type="protein sequence ID" value="TDE59913.1"/>
    <property type="molecule type" value="Genomic_DNA"/>
</dbReference>
<dbReference type="AlphaFoldDB" id="A0A4R5FY49"/>
<keyword evidence="2" id="KW-1185">Reference proteome</keyword>
<evidence type="ECO:0000313" key="1">
    <source>
        <dbReference type="EMBL" id="TDE59913.1"/>
    </source>
</evidence>
<comment type="caution">
    <text evidence="1">The sequence shown here is derived from an EMBL/GenBank/DDBJ whole genome shotgun (WGS) entry which is preliminary data.</text>
</comment>
<organism evidence="1 2">
    <name type="scientific">Nonomuraea mesophila</name>
    <dbReference type="NCBI Taxonomy" id="2530382"/>
    <lineage>
        <taxon>Bacteria</taxon>
        <taxon>Bacillati</taxon>
        <taxon>Actinomycetota</taxon>
        <taxon>Actinomycetes</taxon>
        <taxon>Streptosporangiales</taxon>
        <taxon>Streptosporangiaceae</taxon>
        <taxon>Nonomuraea</taxon>
    </lineage>
</organism>
<sequence>MSMEKRLATVDSLLARPFPGEAEQVAPAGKPWEGYRSSGPRSHLCFLKASQDFWDDRSEDVVEAAEEEIAAAFEELATVLTSRWGRPEVVDLSPDLEDEGSPVPEPMNELGLYSGEMSVWHPGAGRWVALAVGQADPEFPVLLLAAVGETSLLQRVPPPRAGRRPL</sequence>
<accession>A0A4R5FY49</accession>
<proteinExistence type="predicted"/>
<reference evidence="1 2" key="1">
    <citation type="submission" date="2019-03" db="EMBL/GenBank/DDBJ databases">
        <title>Draft genome sequences of novel Actinobacteria.</title>
        <authorList>
            <person name="Sahin N."/>
            <person name="Ay H."/>
            <person name="Saygin H."/>
        </authorList>
    </citation>
    <scope>NUCLEOTIDE SEQUENCE [LARGE SCALE GENOMIC DNA]</scope>
    <source>
        <strain evidence="1 2">6K102</strain>
    </source>
</reference>
<name>A0A4R5FY49_9ACTN</name>
<protein>
    <submittedName>
        <fullName evidence="1">Uncharacterized protein</fullName>
    </submittedName>
</protein>
<evidence type="ECO:0000313" key="2">
    <source>
        <dbReference type="Proteomes" id="UP000295136"/>
    </source>
</evidence>